<feature type="signal peptide" evidence="1">
    <location>
        <begin position="1"/>
        <end position="25"/>
    </location>
</feature>
<name>A0A2M4DHR5_ANODA</name>
<accession>A0A2M4DHR5</accession>
<dbReference type="EMBL" id="GGFL01012915">
    <property type="protein sequence ID" value="MBW77093.1"/>
    <property type="molecule type" value="Transcribed_RNA"/>
</dbReference>
<proteinExistence type="predicted"/>
<organism evidence="2">
    <name type="scientific">Anopheles darlingi</name>
    <name type="common">Mosquito</name>
    <dbReference type="NCBI Taxonomy" id="43151"/>
    <lineage>
        <taxon>Eukaryota</taxon>
        <taxon>Metazoa</taxon>
        <taxon>Ecdysozoa</taxon>
        <taxon>Arthropoda</taxon>
        <taxon>Hexapoda</taxon>
        <taxon>Insecta</taxon>
        <taxon>Pterygota</taxon>
        <taxon>Neoptera</taxon>
        <taxon>Endopterygota</taxon>
        <taxon>Diptera</taxon>
        <taxon>Nematocera</taxon>
        <taxon>Culicoidea</taxon>
        <taxon>Culicidae</taxon>
        <taxon>Anophelinae</taxon>
        <taxon>Anopheles</taxon>
    </lineage>
</organism>
<reference evidence="2" key="1">
    <citation type="submission" date="2018-01" db="EMBL/GenBank/DDBJ databases">
        <title>An insight into the sialome of Amazonian anophelines.</title>
        <authorList>
            <person name="Ribeiro J.M."/>
            <person name="Scarpassa V."/>
            <person name="Calvo E."/>
        </authorList>
    </citation>
    <scope>NUCLEOTIDE SEQUENCE</scope>
</reference>
<keyword evidence="1" id="KW-0732">Signal</keyword>
<evidence type="ECO:0000313" key="2">
    <source>
        <dbReference type="EMBL" id="MBW77093.1"/>
    </source>
</evidence>
<evidence type="ECO:0000256" key="1">
    <source>
        <dbReference type="SAM" id="SignalP"/>
    </source>
</evidence>
<dbReference type="AlphaFoldDB" id="A0A2M4DHR5"/>
<sequence>MLMISGVLVVPVAALFFVHLGVIGANDAVAPDDKLSTERGINSIIMQPKLMQFKSPKTKEFEALVHCTYAARVISVPFHFYLILPHLLLA</sequence>
<feature type="chain" id="PRO_5014798699" evidence="1">
    <location>
        <begin position="26"/>
        <end position="90"/>
    </location>
</feature>
<protein>
    <submittedName>
        <fullName evidence="2">Putative secreted protein</fullName>
    </submittedName>
</protein>